<keyword evidence="2" id="KW-1185">Reference proteome</keyword>
<dbReference type="Gene3D" id="3.80.10.10">
    <property type="entry name" value="Ribonuclease Inhibitor"/>
    <property type="match status" value="1"/>
</dbReference>
<evidence type="ECO:0008006" key="3">
    <source>
        <dbReference type="Google" id="ProtNLM"/>
    </source>
</evidence>
<accession>A0A9P4GL46</accession>
<dbReference type="Proteomes" id="UP000800039">
    <property type="component" value="Unassembled WGS sequence"/>
</dbReference>
<dbReference type="EMBL" id="ML976615">
    <property type="protein sequence ID" value="KAF1847336.1"/>
    <property type="molecule type" value="Genomic_DNA"/>
</dbReference>
<dbReference type="GeneID" id="63850066"/>
<dbReference type="RefSeq" id="XP_040789899.1">
    <property type="nucleotide sequence ID" value="XM_040932815.1"/>
</dbReference>
<dbReference type="OrthoDB" id="3660227at2759"/>
<evidence type="ECO:0000313" key="2">
    <source>
        <dbReference type="Proteomes" id="UP000800039"/>
    </source>
</evidence>
<evidence type="ECO:0000313" key="1">
    <source>
        <dbReference type="EMBL" id="KAF1847336.1"/>
    </source>
</evidence>
<comment type="caution">
    <text evidence="1">The sequence shown here is derived from an EMBL/GenBank/DDBJ whole genome shotgun (WGS) entry which is preliminary data.</text>
</comment>
<gene>
    <name evidence="1" type="ORF">K460DRAFT_363427</name>
</gene>
<dbReference type="SUPFAM" id="SSF52047">
    <property type="entry name" value="RNI-like"/>
    <property type="match status" value="1"/>
</dbReference>
<name>A0A9P4GL46_9PLEO</name>
<proteinExistence type="predicted"/>
<dbReference type="InterPro" id="IPR032675">
    <property type="entry name" value="LRR_dom_sf"/>
</dbReference>
<protein>
    <recommendedName>
        <fullName evidence="3">F-box domain-containing protein</fullName>
    </recommendedName>
</protein>
<dbReference type="AlphaFoldDB" id="A0A9P4GL46"/>
<sequence length="482" mass="54861">METTFLPCHSLGTLPYELVLLILDQFDDDDLPAIHALNMTNWHFHHITLGHMYRRFPGRAPEKFLRTIALTPPRGCPTIAEYVKEVVWYQDYWLPESLHRMVDPATRRQLARGLGARAYPRVPELSSRFTAFPHSPELHWWYLEFFLFFVPKVERLIVHEVDLWDRSTSWFENIAAHPTQFEHLQSITLDGTLRLENIVPLLTLPSLRSLSIESVIETDEVRTYAWYDQSVAERLAAGSSVEHLKIGISYMGLSSFIPLFQVLNSLKSFSYSQCPDDVDGHYYDFNYDALAQCLLHQHASLEHLTLNDPFLGYWRASSLLSALQCVTRLRTLSISPPDLRAHVASNSSSGIVEAATEFAQRLPSTVELLQFHLVWTVEEDIPRGLADALEPFLHSLASVVKSALPRLQKLILKGWPPQLGIFPPGVIEVKQAFANVGVRFTSISEKLYGPGPFEILEDQEPGWMVVQQRALSEESSRSMSPS</sequence>
<reference evidence="1" key="1">
    <citation type="submission" date="2020-01" db="EMBL/GenBank/DDBJ databases">
        <authorList>
            <consortium name="DOE Joint Genome Institute"/>
            <person name="Haridas S."/>
            <person name="Albert R."/>
            <person name="Binder M."/>
            <person name="Bloem J."/>
            <person name="Labutti K."/>
            <person name="Salamov A."/>
            <person name="Andreopoulos B."/>
            <person name="Baker S.E."/>
            <person name="Barry K."/>
            <person name="Bills G."/>
            <person name="Bluhm B.H."/>
            <person name="Cannon C."/>
            <person name="Castanera R."/>
            <person name="Culley D.E."/>
            <person name="Daum C."/>
            <person name="Ezra D."/>
            <person name="Gonzalez J.B."/>
            <person name="Henrissat B."/>
            <person name="Kuo A."/>
            <person name="Liang C."/>
            <person name="Lipzen A."/>
            <person name="Lutzoni F."/>
            <person name="Magnuson J."/>
            <person name="Mondo S."/>
            <person name="Nolan M."/>
            <person name="Ohm R."/>
            <person name="Pangilinan J."/>
            <person name="Park H.-J."/>
            <person name="Ramirez L."/>
            <person name="Alfaro M."/>
            <person name="Sun H."/>
            <person name="Tritt A."/>
            <person name="Yoshinaga Y."/>
            <person name="Zwiers L.-H."/>
            <person name="Turgeon B.G."/>
            <person name="Goodwin S.B."/>
            <person name="Spatafora J.W."/>
            <person name="Crous P.W."/>
            <person name="Grigoriev I.V."/>
        </authorList>
    </citation>
    <scope>NUCLEOTIDE SEQUENCE</scope>
    <source>
        <strain evidence="1">CBS 394.84</strain>
    </source>
</reference>
<organism evidence="1 2">
    <name type="scientific">Cucurbitaria berberidis CBS 394.84</name>
    <dbReference type="NCBI Taxonomy" id="1168544"/>
    <lineage>
        <taxon>Eukaryota</taxon>
        <taxon>Fungi</taxon>
        <taxon>Dikarya</taxon>
        <taxon>Ascomycota</taxon>
        <taxon>Pezizomycotina</taxon>
        <taxon>Dothideomycetes</taxon>
        <taxon>Pleosporomycetidae</taxon>
        <taxon>Pleosporales</taxon>
        <taxon>Pleosporineae</taxon>
        <taxon>Cucurbitariaceae</taxon>
        <taxon>Cucurbitaria</taxon>
    </lineage>
</organism>